<dbReference type="EMBL" id="KK526435">
    <property type="protein sequence ID" value="KFP68295.1"/>
    <property type="molecule type" value="Genomic_DNA"/>
</dbReference>
<keyword evidence="2" id="KW-1185">Reference proteome</keyword>
<sequence>RLPARKLKETIPCKHSPREPRLTLLQSLQSVLHVAKGPSNNSFPLYPAEDPFEGPSKVMVENSIDDGVQGAIAVTEPEEELEEGVGHGAALAD</sequence>
<name>A0A091N3I0_CARIC</name>
<gene>
    <name evidence="1" type="ORF">N322_10264</name>
</gene>
<evidence type="ECO:0000313" key="1">
    <source>
        <dbReference type="EMBL" id="KFP68295.1"/>
    </source>
</evidence>
<accession>A0A091N3I0</accession>
<protein>
    <submittedName>
        <fullName evidence="1">Uncharacterized protein</fullName>
    </submittedName>
</protein>
<dbReference type="AlphaFoldDB" id="A0A091N3I0"/>
<proteinExistence type="predicted"/>
<dbReference type="Proteomes" id="UP000054116">
    <property type="component" value="Unassembled WGS sequence"/>
</dbReference>
<organism evidence="1 2">
    <name type="scientific">Cariama cristata</name>
    <name type="common">Red-legged seriema</name>
    <dbReference type="NCBI Taxonomy" id="54380"/>
    <lineage>
        <taxon>Eukaryota</taxon>
        <taxon>Metazoa</taxon>
        <taxon>Chordata</taxon>
        <taxon>Craniata</taxon>
        <taxon>Vertebrata</taxon>
        <taxon>Euteleostomi</taxon>
        <taxon>Archelosauria</taxon>
        <taxon>Archosauria</taxon>
        <taxon>Dinosauria</taxon>
        <taxon>Saurischia</taxon>
        <taxon>Theropoda</taxon>
        <taxon>Coelurosauria</taxon>
        <taxon>Aves</taxon>
        <taxon>Neognathae</taxon>
        <taxon>Neoaves</taxon>
        <taxon>Telluraves</taxon>
        <taxon>Australaves</taxon>
        <taxon>Cariamiformes</taxon>
        <taxon>Cariamidae</taxon>
        <taxon>Cariama</taxon>
    </lineage>
</organism>
<reference evidence="1 2" key="1">
    <citation type="submission" date="2014-04" db="EMBL/GenBank/DDBJ databases">
        <title>Genome evolution of avian class.</title>
        <authorList>
            <person name="Zhang G."/>
            <person name="Li C."/>
        </authorList>
    </citation>
    <scope>NUCLEOTIDE SEQUENCE [LARGE SCALE GENOMIC DNA]</scope>
    <source>
        <strain evidence="1">BGI_N322</strain>
    </source>
</reference>
<evidence type="ECO:0000313" key="2">
    <source>
        <dbReference type="Proteomes" id="UP000054116"/>
    </source>
</evidence>
<feature type="non-terminal residue" evidence="1">
    <location>
        <position position="1"/>
    </location>
</feature>
<feature type="non-terminal residue" evidence="1">
    <location>
        <position position="93"/>
    </location>
</feature>